<gene>
    <name evidence="4" type="ORF">MKW98_014833</name>
</gene>
<protein>
    <recommendedName>
        <fullName evidence="3">PPIase cyclophilin-type domain-containing protein</fullName>
    </recommendedName>
</protein>
<evidence type="ECO:0000313" key="5">
    <source>
        <dbReference type="Proteomes" id="UP001202328"/>
    </source>
</evidence>
<dbReference type="PROSITE" id="PS50072">
    <property type="entry name" value="CSA_PPIASE_2"/>
    <property type="match status" value="1"/>
</dbReference>
<evidence type="ECO:0000256" key="1">
    <source>
        <dbReference type="ARBA" id="ARBA00023186"/>
    </source>
</evidence>
<keyword evidence="1" id="KW-0143">Chaperone</keyword>
<sequence>VGKALKVADVDTGQEARPPSSSLRSQPCGYFQVKIRYHIALRTCENFVTLCERGYYNGTTIHRSIRNFVIQCGDPT</sequence>
<feature type="region of interest" description="Disordered" evidence="2">
    <location>
        <begin position="1"/>
        <end position="24"/>
    </location>
</feature>
<evidence type="ECO:0000256" key="2">
    <source>
        <dbReference type="SAM" id="MobiDB-lite"/>
    </source>
</evidence>
<evidence type="ECO:0000313" key="4">
    <source>
        <dbReference type="EMBL" id="KAI3904653.1"/>
    </source>
</evidence>
<feature type="domain" description="PPIase cyclophilin-type" evidence="3">
    <location>
        <begin position="25"/>
        <end position="76"/>
    </location>
</feature>
<dbReference type="GO" id="GO:0000209">
    <property type="term" value="P:protein polyubiquitination"/>
    <property type="evidence" value="ECO:0007669"/>
    <property type="project" value="TreeGrafter"/>
</dbReference>
<dbReference type="GO" id="GO:0061630">
    <property type="term" value="F:ubiquitin protein ligase activity"/>
    <property type="evidence" value="ECO:0007669"/>
    <property type="project" value="TreeGrafter"/>
</dbReference>
<organism evidence="4 5">
    <name type="scientific">Papaver atlanticum</name>
    <dbReference type="NCBI Taxonomy" id="357466"/>
    <lineage>
        <taxon>Eukaryota</taxon>
        <taxon>Viridiplantae</taxon>
        <taxon>Streptophyta</taxon>
        <taxon>Embryophyta</taxon>
        <taxon>Tracheophyta</taxon>
        <taxon>Spermatophyta</taxon>
        <taxon>Magnoliopsida</taxon>
        <taxon>Ranunculales</taxon>
        <taxon>Papaveraceae</taxon>
        <taxon>Papaveroideae</taxon>
        <taxon>Papaver</taxon>
    </lineage>
</organism>
<dbReference type="Proteomes" id="UP001202328">
    <property type="component" value="Unassembled WGS sequence"/>
</dbReference>
<dbReference type="InterPro" id="IPR029000">
    <property type="entry name" value="Cyclophilin-like_dom_sf"/>
</dbReference>
<dbReference type="InterPro" id="IPR002130">
    <property type="entry name" value="Cyclophilin-type_PPIase_dom"/>
</dbReference>
<keyword evidence="5" id="KW-1185">Reference proteome</keyword>
<comment type="caution">
    <text evidence="4">The sequence shown here is derived from an EMBL/GenBank/DDBJ whole genome shotgun (WGS) entry which is preliminary data.</text>
</comment>
<reference evidence="4" key="1">
    <citation type="submission" date="2022-04" db="EMBL/GenBank/DDBJ databases">
        <title>A functionally conserved STORR gene fusion in Papaver species that diverged 16.8 million years ago.</title>
        <authorList>
            <person name="Catania T."/>
        </authorList>
    </citation>
    <scope>NUCLEOTIDE SEQUENCE</scope>
    <source>
        <strain evidence="4">S-188037</strain>
    </source>
</reference>
<name>A0AAD4XDZ3_9MAGN</name>
<dbReference type="AlphaFoldDB" id="A0AAD4XDZ3"/>
<proteinExistence type="predicted"/>
<dbReference type="Pfam" id="PF00160">
    <property type="entry name" value="Pro_isomerase"/>
    <property type="match status" value="1"/>
</dbReference>
<evidence type="ECO:0000259" key="3">
    <source>
        <dbReference type="PROSITE" id="PS50072"/>
    </source>
</evidence>
<dbReference type="EMBL" id="JAJJMB010011095">
    <property type="protein sequence ID" value="KAI3904653.1"/>
    <property type="molecule type" value="Genomic_DNA"/>
</dbReference>
<dbReference type="GO" id="GO:0003755">
    <property type="term" value="F:peptidyl-prolyl cis-trans isomerase activity"/>
    <property type="evidence" value="ECO:0007669"/>
    <property type="project" value="InterPro"/>
</dbReference>
<dbReference type="PANTHER" id="PTHR45625">
    <property type="entry name" value="PEPTIDYL-PROLYL CIS-TRANS ISOMERASE-RELATED"/>
    <property type="match status" value="1"/>
</dbReference>
<dbReference type="InterPro" id="IPR044666">
    <property type="entry name" value="Cyclophilin_A-like"/>
</dbReference>
<dbReference type="Gene3D" id="2.40.100.10">
    <property type="entry name" value="Cyclophilin-like"/>
    <property type="match status" value="1"/>
</dbReference>
<feature type="non-terminal residue" evidence="4">
    <location>
        <position position="76"/>
    </location>
</feature>
<dbReference type="PANTHER" id="PTHR45625:SF1">
    <property type="entry name" value="RING-TYPE E3 UBIQUITIN-PROTEIN LIGASE PPIL2"/>
    <property type="match status" value="1"/>
</dbReference>
<dbReference type="GO" id="GO:0071013">
    <property type="term" value="C:catalytic step 2 spliceosome"/>
    <property type="evidence" value="ECO:0007669"/>
    <property type="project" value="TreeGrafter"/>
</dbReference>
<dbReference type="SUPFAM" id="SSF50891">
    <property type="entry name" value="Cyclophilin-like"/>
    <property type="match status" value="1"/>
</dbReference>
<accession>A0AAD4XDZ3</accession>